<keyword evidence="12" id="KW-0812">Transmembrane</keyword>
<keyword evidence="4" id="KW-0602">Photosynthesis</keyword>
<dbReference type="Pfam" id="PF10251">
    <property type="entry name" value="PEN-2"/>
    <property type="match status" value="1"/>
</dbReference>
<dbReference type="FunFam" id="4.10.1190.10:FF:000001">
    <property type="entry name" value="Photosystem I reaction center subunit N"/>
    <property type="match status" value="1"/>
</dbReference>
<keyword evidence="8" id="KW-0793">Thylakoid</keyword>
<comment type="caution">
    <text evidence="13">The sequence shown here is derived from an EMBL/GenBank/DDBJ whole genome shotgun (WGS) entry which is preliminary data.</text>
</comment>
<comment type="similarity">
    <text evidence="2">Belongs to the psaN family.</text>
</comment>
<comment type="subcellular location">
    <subcellularLocation>
        <location evidence="1">Plastid</location>
        <location evidence="1">Chloroplast thylakoid membrane</location>
        <topology evidence="1">Peripheral membrane protein</topology>
        <orientation evidence="1">Lumenal side</orientation>
    </subcellularLocation>
</comment>
<evidence type="ECO:0000256" key="6">
    <source>
        <dbReference type="ARBA" id="ARBA00022836"/>
    </source>
</evidence>
<keyword evidence="5" id="KW-0934">Plastid</keyword>
<name>A0A7J9APY7_9ROSI</name>
<keyword evidence="14" id="KW-1185">Reference proteome</keyword>
<dbReference type="PANTHER" id="PTHR36814:SF1">
    <property type="entry name" value="PHOTOSYSTEM I REACTION CENTER SUBUNIT N, CHLOROPLASTIC"/>
    <property type="match status" value="1"/>
</dbReference>
<protein>
    <recommendedName>
        <fullName evidence="10">Photosystem I reaction center subunit N, chloroplastic</fullName>
    </recommendedName>
</protein>
<proteinExistence type="inferred from homology"/>
<dbReference type="GO" id="GO:0030093">
    <property type="term" value="C:chloroplast photosystem I"/>
    <property type="evidence" value="ECO:0007669"/>
    <property type="project" value="TreeGrafter"/>
</dbReference>
<organism evidence="13 14">
    <name type="scientific">Gossypium laxum</name>
    <dbReference type="NCBI Taxonomy" id="34288"/>
    <lineage>
        <taxon>Eukaryota</taxon>
        <taxon>Viridiplantae</taxon>
        <taxon>Streptophyta</taxon>
        <taxon>Embryophyta</taxon>
        <taxon>Tracheophyta</taxon>
        <taxon>Spermatophyta</taxon>
        <taxon>Magnoliopsida</taxon>
        <taxon>eudicotyledons</taxon>
        <taxon>Gunneridae</taxon>
        <taxon>Pentapetalae</taxon>
        <taxon>rosids</taxon>
        <taxon>malvids</taxon>
        <taxon>Malvales</taxon>
        <taxon>Malvaceae</taxon>
        <taxon>Malvoideae</taxon>
        <taxon>Gossypium</taxon>
    </lineage>
</organism>
<feature type="transmembrane region" description="Helical" evidence="12">
    <location>
        <begin position="142"/>
        <end position="162"/>
    </location>
</feature>
<keyword evidence="3" id="KW-0150">Chloroplast</keyword>
<keyword evidence="12" id="KW-1133">Transmembrane helix</keyword>
<evidence type="ECO:0000256" key="9">
    <source>
        <dbReference type="ARBA" id="ARBA00023136"/>
    </source>
</evidence>
<dbReference type="Proteomes" id="UP000593574">
    <property type="component" value="Unassembled WGS sequence"/>
</dbReference>
<feature type="transmembrane region" description="Helical" evidence="12">
    <location>
        <begin position="64"/>
        <end position="84"/>
    </location>
</feature>
<dbReference type="EMBL" id="JABEZV010000012">
    <property type="protein sequence ID" value="MBA0726073.1"/>
    <property type="molecule type" value="Genomic_DNA"/>
</dbReference>
<evidence type="ECO:0000256" key="5">
    <source>
        <dbReference type="ARBA" id="ARBA00022640"/>
    </source>
</evidence>
<dbReference type="InterPro" id="IPR044907">
    <property type="entry name" value="PSAN_sf"/>
</dbReference>
<evidence type="ECO:0000256" key="3">
    <source>
        <dbReference type="ARBA" id="ARBA00022528"/>
    </source>
</evidence>
<reference evidence="13 14" key="1">
    <citation type="journal article" date="2019" name="Genome Biol. Evol.">
        <title>Insights into the evolution of the New World diploid cottons (Gossypium, subgenus Houzingenia) based on genome sequencing.</title>
        <authorList>
            <person name="Grover C.E."/>
            <person name="Arick M.A. 2nd"/>
            <person name="Thrash A."/>
            <person name="Conover J.L."/>
            <person name="Sanders W.S."/>
            <person name="Peterson D.G."/>
            <person name="Frelichowski J.E."/>
            <person name="Scheffler J.A."/>
            <person name="Scheffler B.E."/>
            <person name="Wendel J.F."/>
        </authorList>
    </citation>
    <scope>NUCLEOTIDE SEQUENCE [LARGE SCALE GENOMIC DNA]</scope>
    <source>
        <strain evidence="13">4</strain>
        <tissue evidence="13">Leaf</tissue>
    </source>
</reference>
<dbReference type="Gene3D" id="4.10.1190.10">
    <property type="entry name" value="Chlorophyll A-B binding protein"/>
    <property type="match status" value="1"/>
</dbReference>
<dbReference type="InterPro" id="IPR008796">
    <property type="entry name" value="PSAN"/>
</dbReference>
<dbReference type="AlphaFoldDB" id="A0A7J9APY7"/>
<keyword evidence="9 12" id="KW-0472">Membrane</keyword>
<feature type="region of interest" description="Disordered" evidence="11">
    <location>
        <begin position="1"/>
        <end position="28"/>
    </location>
</feature>
<feature type="transmembrane region" description="Helical" evidence="12">
    <location>
        <begin position="96"/>
        <end position="122"/>
    </location>
</feature>
<evidence type="ECO:0000256" key="2">
    <source>
        <dbReference type="ARBA" id="ARBA00010661"/>
    </source>
</evidence>
<evidence type="ECO:0000313" key="14">
    <source>
        <dbReference type="Proteomes" id="UP000593574"/>
    </source>
</evidence>
<evidence type="ECO:0000256" key="1">
    <source>
        <dbReference type="ARBA" id="ARBA00004622"/>
    </source>
</evidence>
<dbReference type="Pfam" id="PF05479">
    <property type="entry name" value="PsaN"/>
    <property type="match status" value="1"/>
</dbReference>
<evidence type="ECO:0000256" key="4">
    <source>
        <dbReference type="ARBA" id="ARBA00022531"/>
    </source>
</evidence>
<dbReference type="PANTHER" id="PTHR36814">
    <property type="entry name" value="PHOTOSYSTEM I REACTION CENTER SUBUNIT N, CHLOROPLASTIC"/>
    <property type="match status" value="1"/>
</dbReference>
<evidence type="ECO:0000256" key="11">
    <source>
        <dbReference type="SAM" id="MobiDB-lite"/>
    </source>
</evidence>
<sequence>MEASQSQASANAALNPHPNPNPNSNYTNNSNSILSSTPVWPTIDGPLGLSEEESLAYARRFYKFGYALLPFLWVVNCFYFWPVLRHSRSFPRLRPYVVSSAIGFSVFSVILSSWALTFAIGGEYLFGSTWDQLVMYNVADRLVPFVAMAAMNSSVLACNYAISGSGLNAKIPSVPSVASPVLPGGHKLPVIRAQQQGKVSGSKESSGNEGRRAAMLYLAATLFTTAAASSANAGVIDDYLEKSKANKELNDKKRLATSGANFARAYTVQFGTCKFPENFTGCQDLAKQKKVPFISDDLALECEGKDKYKCVKHPENVVVFVVKQKYGAE</sequence>
<evidence type="ECO:0000256" key="12">
    <source>
        <dbReference type="SAM" id="Phobius"/>
    </source>
</evidence>
<keyword evidence="7" id="KW-0809">Transit peptide</keyword>
<evidence type="ECO:0000256" key="10">
    <source>
        <dbReference type="ARBA" id="ARBA00072674"/>
    </source>
</evidence>
<evidence type="ECO:0000313" key="13">
    <source>
        <dbReference type="EMBL" id="MBA0726073.1"/>
    </source>
</evidence>
<dbReference type="GO" id="GO:0015979">
    <property type="term" value="P:photosynthesis"/>
    <property type="evidence" value="ECO:0007669"/>
    <property type="project" value="UniProtKB-KW"/>
</dbReference>
<evidence type="ECO:0000256" key="7">
    <source>
        <dbReference type="ARBA" id="ARBA00022946"/>
    </source>
</evidence>
<evidence type="ECO:0000256" key="8">
    <source>
        <dbReference type="ARBA" id="ARBA00023078"/>
    </source>
</evidence>
<dbReference type="InterPro" id="IPR019379">
    <property type="entry name" value="Gamma_Secretase_Asp_P_PEN2"/>
</dbReference>
<accession>A0A7J9APY7</accession>
<gene>
    <name evidence="13" type="ORF">Golax_001923</name>
</gene>
<keyword evidence="6" id="KW-0603">Photosystem I</keyword>